<name>A0A7D5GMW0_9EURY</name>
<dbReference type="GO" id="GO:0004553">
    <property type="term" value="F:hydrolase activity, hydrolyzing O-glycosyl compounds"/>
    <property type="evidence" value="ECO:0007669"/>
    <property type="project" value="InterPro"/>
</dbReference>
<dbReference type="Proteomes" id="UP000509750">
    <property type="component" value="Chromosome"/>
</dbReference>
<dbReference type="OrthoDB" id="306059at2157"/>
<gene>
    <name evidence="2" type="ORF">HUG10_15415</name>
</gene>
<dbReference type="RefSeq" id="WP_179170418.1">
    <property type="nucleotide sequence ID" value="NZ_CP058529.1"/>
</dbReference>
<dbReference type="KEGG" id="halg:HUG10_15415"/>
<accession>A0A7D5GMW0</accession>
<dbReference type="Gene3D" id="2.60.40.1190">
    <property type="match status" value="1"/>
</dbReference>
<organism evidence="2 3">
    <name type="scientific">Halorarum halophilum</name>
    <dbReference type="NCBI Taxonomy" id="2743090"/>
    <lineage>
        <taxon>Archaea</taxon>
        <taxon>Methanobacteriati</taxon>
        <taxon>Methanobacteriota</taxon>
        <taxon>Stenosarchaea group</taxon>
        <taxon>Halobacteria</taxon>
        <taxon>Halobacteriales</taxon>
        <taxon>Haloferacaceae</taxon>
        <taxon>Halorarum</taxon>
    </lineage>
</organism>
<dbReference type="AlphaFoldDB" id="A0A7D5GMW0"/>
<dbReference type="EMBL" id="CP058529">
    <property type="protein sequence ID" value="QLG28844.1"/>
    <property type="molecule type" value="Genomic_DNA"/>
</dbReference>
<evidence type="ECO:0000313" key="3">
    <source>
        <dbReference type="Proteomes" id="UP000509750"/>
    </source>
</evidence>
<dbReference type="CDD" id="cd09620">
    <property type="entry name" value="CBM9_like_3"/>
    <property type="match status" value="1"/>
</dbReference>
<keyword evidence="3" id="KW-1185">Reference proteome</keyword>
<dbReference type="GO" id="GO:0030246">
    <property type="term" value="F:carbohydrate binding"/>
    <property type="evidence" value="ECO:0007669"/>
    <property type="project" value="InterPro"/>
</dbReference>
<dbReference type="SUPFAM" id="SSF49344">
    <property type="entry name" value="CBD9-like"/>
    <property type="match status" value="1"/>
</dbReference>
<evidence type="ECO:0000313" key="2">
    <source>
        <dbReference type="EMBL" id="QLG28844.1"/>
    </source>
</evidence>
<dbReference type="GeneID" id="56030250"/>
<dbReference type="GO" id="GO:0016052">
    <property type="term" value="P:carbohydrate catabolic process"/>
    <property type="evidence" value="ECO:0007669"/>
    <property type="project" value="InterPro"/>
</dbReference>
<feature type="domain" description="Carbohydrate-binding" evidence="1">
    <location>
        <begin position="26"/>
        <end position="222"/>
    </location>
</feature>
<reference evidence="2 3" key="1">
    <citation type="submission" date="2020-07" db="EMBL/GenBank/DDBJ databases">
        <title>Gai3-2, isolated from salt lake.</title>
        <authorList>
            <person name="Cui H."/>
            <person name="Shi X."/>
        </authorList>
    </citation>
    <scope>NUCLEOTIDE SEQUENCE [LARGE SCALE GENOMIC DNA]</scope>
    <source>
        <strain evidence="2 3">Gai3-2</strain>
    </source>
</reference>
<dbReference type="InterPro" id="IPR010502">
    <property type="entry name" value="Carb-bd_dom_fam9"/>
</dbReference>
<evidence type="ECO:0000259" key="1">
    <source>
        <dbReference type="Pfam" id="PF16011"/>
    </source>
</evidence>
<dbReference type="Pfam" id="PF16011">
    <property type="entry name" value="CBM9_2"/>
    <property type="match status" value="1"/>
</dbReference>
<protein>
    <submittedName>
        <fullName evidence="2">Carbohydrate-binding family 9-like protein</fullName>
    </submittedName>
</protein>
<proteinExistence type="predicted"/>
<sequence>MRTYEVRYEPDGVQLSGEVNGTAWDRAKAGEIDRFSWSDDGDGPGTVVRALHDEDALFLQFQVEDREMRAEVTELNGPTFEDSSVEFFATPGPDAEGKYLNFEANCCGTFKLGWQEPAWRERGVGRDLVSPMLAGEIDVETSVPGPTRTPSEDDNGWWLAVRIPEATLQSFTGRPVSIAHDAVWRGNFYRSGVPDHRKATWNPLPTPTPEYHSPEHFGRIRFE</sequence>